<dbReference type="InterPro" id="IPR014962">
    <property type="entry name" value="YolD"/>
</dbReference>
<evidence type="ECO:0008006" key="3">
    <source>
        <dbReference type="Google" id="ProtNLM"/>
    </source>
</evidence>
<dbReference type="RefSeq" id="WP_063182031.1">
    <property type="nucleotide sequence ID" value="NZ_LQRA01000052.1"/>
</dbReference>
<proteinExistence type="predicted"/>
<dbReference type="Proteomes" id="UP000076563">
    <property type="component" value="Unassembled WGS sequence"/>
</dbReference>
<evidence type="ECO:0000313" key="2">
    <source>
        <dbReference type="Proteomes" id="UP000076563"/>
    </source>
</evidence>
<sequence length="88" mass="10245">MLTTHTVTTKNNEQGRLTDEQRREIFGRLRSSRSNTLNVTITFFDGLEYRQTTGIVAEMDQRYVKLELERGWMLVNFADITGVEFVVV</sequence>
<organism evidence="1 2">
    <name type="scientific">Paenibacillus elgii</name>
    <dbReference type="NCBI Taxonomy" id="189691"/>
    <lineage>
        <taxon>Bacteria</taxon>
        <taxon>Bacillati</taxon>
        <taxon>Bacillota</taxon>
        <taxon>Bacilli</taxon>
        <taxon>Bacillales</taxon>
        <taxon>Paenibacillaceae</taxon>
        <taxon>Paenibacillus</taxon>
    </lineage>
</organism>
<dbReference type="Pfam" id="PF08863">
    <property type="entry name" value="YolD"/>
    <property type="match status" value="1"/>
</dbReference>
<comment type="caution">
    <text evidence="1">The sequence shown here is derived from an EMBL/GenBank/DDBJ whole genome shotgun (WGS) entry which is preliminary data.</text>
</comment>
<gene>
    <name evidence="1" type="ORF">AV654_17845</name>
</gene>
<dbReference type="STRING" id="1007103.GCA_000213315_05084"/>
<evidence type="ECO:0000313" key="1">
    <source>
        <dbReference type="EMBL" id="KZE79332.1"/>
    </source>
</evidence>
<dbReference type="OrthoDB" id="2376882at2"/>
<protein>
    <recommendedName>
        <fullName evidence="3">YolD-like family protein</fullName>
    </recommendedName>
</protein>
<accession>A0A165R6Y3</accession>
<dbReference type="AlphaFoldDB" id="A0A165R6Y3"/>
<keyword evidence="2" id="KW-1185">Reference proteome</keyword>
<name>A0A165R6Y3_9BACL</name>
<dbReference type="EMBL" id="LQRA01000052">
    <property type="protein sequence ID" value="KZE79332.1"/>
    <property type="molecule type" value="Genomic_DNA"/>
</dbReference>
<reference evidence="2" key="1">
    <citation type="submission" date="2016-01" db="EMBL/GenBank/DDBJ databases">
        <title>Draft genome of Chromobacterium sp. F49.</title>
        <authorList>
            <person name="Hong K.W."/>
        </authorList>
    </citation>
    <scope>NUCLEOTIDE SEQUENCE [LARGE SCALE GENOMIC DNA]</scope>
    <source>
        <strain evidence="2">M63</strain>
    </source>
</reference>